<dbReference type="EMBL" id="BEGY01000082">
    <property type="protein sequence ID" value="GAX82539.1"/>
    <property type="molecule type" value="Genomic_DNA"/>
</dbReference>
<dbReference type="AlphaFoldDB" id="A0A250XHZ5"/>
<sequence length="301" mass="33566">MMNTTNQDVLRGQAAYASFVAQEREQNSHRNQTELIGTTDGAEKDVFVYFASQIMANELQSLHGLYRVRLDASGDAAQIWCYRSSTPSELSSFLSASAMASIPDAHCPTVNLHSPRPCAWNISDAGKAQMLLTSQAWGQDVWSKASLQALHDMLASSFSYTEGSSFAEGSCACPRVADVEILEKKLCQRSAEYQMGEREHLSIATEDNKVYVHWRQPLTCRSSQDKEMMEGMSLLTFDQSNKLAQVFEYTSPTMKERQTFLLGREHSCQGELGLEVSEVNALPPGIDAEALARQELEWEAW</sequence>
<reference evidence="1 2" key="1">
    <citation type="submission" date="2017-08" db="EMBL/GenBank/DDBJ databases">
        <title>Acidophilic green algal genome provides insights into adaptation to an acidic environment.</title>
        <authorList>
            <person name="Hirooka S."/>
            <person name="Hirose Y."/>
            <person name="Kanesaki Y."/>
            <person name="Higuchi S."/>
            <person name="Fujiwara T."/>
            <person name="Onuma R."/>
            <person name="Era A."/>
            <person name="Ohbayashi R."/>
            <person name="Uzuka A."/>
            <person name="Nozaki H."/>
            <person name="Yoshikawa H."/>
            <person name="Miyagishima S.Y."/>
        </authorList>
    </citation>
    <scope>NUCLEOTIDE SEQUENCE [LARGE SCALE GENOMIC DNA]</scope>
    <source>
        <strain evidence="1 2">NIES-2499</strain>
    </source>
</reference>
<accession>A0A250XHZ5</accession>
<protein>
    <submittedName>
        <fullName evidence="1">Uncharacterized protein</fullName>
    </submittedName>
</protein>
<name>A0A250XHZ5_9CHLO</name>
<evidence type="ECO:0000313" key="2">
    <source>
        <dbReference type="Proteomes" id="UP000232323"/>
    </source>
</evidence>
<keyword evidence="2" id="KW-1185">Reference proteome</keyword>
<gene>
    <name evidence="1" type="ORF">CEUSTIGMA_g9966.t1</name>
</gene>
<comment type="caution">
    <text evidence="1">The sequence shown here is derived from an EMBL/GenBank/DDBJ whole genome shotgun (WGS) entry which is preliminary data.</text>
</comment>
<dbReference type="OrthoDB" id="10685948at2759"/>
<dbReference type="Proteomes" id="UP000232323">
    <property type="component" value="Unassembled WGS sequence"/>
</dbReference>
<organism evidence="1 2">
    <name type="scientific">Chlamydomonas eustigma</name>
    <dbReference type="NCBI Taxonomy" id="1157962"/>
    <lineage>
        <taxon>Eukaryota</taxon>
        <taxon>Viridiplantae</taxon>
        <taxon>Chlorophyta</taxon>
        <taxon>core chlorophytes</taxon>
        <taxon>Chlorophyceae</taxon>
        <taxon>CS clade</taxon>
        <taxon>Chlamydomonadales</taxon>
        <taxon>Chlamydomonadaceae</taxon>
        <taxon>Chlamydomonas</taxon>
    </lineage>
</organism>
<proteinExistence type="predicted"/>
<evidence type="ECO:0000313" key="1">
    <source>
        <dbReference type="EMBL" id="GAX82539.1"/>
    </source>
</evidence>